<dbReference type="KEGG" id="ter:Tery_4097"/>
<dbReference type="OrthoDB" id="465312at2"/>
<keyword evidence="1" id="KW-1133">Transmembrane helix</keyword>
<dbReference type="RefSeq" id="WP_011613435.1">
    <property type="nucleotide sequence ID" value="NC_008312.1"/>
</dbReference>
<dbReference type="AlphaFoldDB" id="Q10XB9"/>
<dbReference type="EMBL" id="CP000393">
    <property type="protein sequence ID" value="ABG53105.1"/>
    <property type="molecule type" value="Genomic_DNA"/>
</dbReference>
<sequence>MNNHNNQNFKENPELDQGYVSNSLNPFSKFFKSIQVFFAQFLEWFQQLPQWGKIIGLIIIPIFAIKILEAVVSLVSLLITIGVFAGVIYVGYRFLIIPNSPEKGQDKNTNI</sequence>
<evidence type="ECO:0000313" key="2">
    <source>
        <dbReference type="EMBL" id="ABG53105.1"/>
    </source>
</evidence>
<organism evidence="2">
    <name type="scientific">Trichodesmium erythraeum (strain IMS101)</name>
    <dbReference type="NCBI Taxonomy" id="203124"/>
    <lineage>
        <taxon>Bacteria</taxon>
        <taxon>Bacillati</taxon>
        <taxon>Cyanobacteriota</taxon>
        <taxon>Cyanophyceae</taxon>
        <taxon>Oscillatoriophycideae</taxon>
        <taxon>Oscillatoriales</taxon>
        <taxon>Microcoleaceae</taxon>
        <taxon>Trichodesmium</taxon>
    </lineage>
</organism>
<dbReference type="HOGENOM" id="CLU_169707_2_0_3"/>
<accession>Q10XB9</accession>
<evidence type="ECO:0000256" key="1">
    <source>
        <dbReference type="SAM" id="Phobius"/>
    </source>
</evidence>
<protein>
    <submittedName>
        <fullName evidence="2">Uncharacterized protein</fullName>
    </submittedName>
</protein>
<proteinExistence type="predicted"/>
<name>Q10XB9_TRIEI</name>
<keyword evidence="1" id="KW-0472">Membrane</keyword>
<gene>
    <name evidence="2" type="ordered locus">Tery_4097</name>
</gene>
<feature type="transmembrane region" description="Helical" evidence="1">
    <location>
        <begin position="51"/>
        <end position="68"/>
    </location>
</feature>
<reference evidence="2" key="1">
    <citation type="submission" date="2006-06" db="EMBL/GenBank/DDBJ databases">
        <title>Complete sequence of Trichodesmium erythraeum IMS101.</title>
        <authorList>
            <consortium name="US DOE Joint Genome Institute"/>
            <person name="Copeland A."/>
            <person name="Lucas S."/>
            <person name="Lapidus A."/>
            <person name="Barry K."/>
            <person name="Detter J.C."/>
            <person name="Glavina del Rio T."/>
            <person name="Hammon N."/>
            <person name="Israni S."/>
            <person name="Dalin E."/>
            <person name="Tice H."/>
            <person name="Pitluck S."/>
            <person name="Kiss H."/>
            <person name="Munk A.C."/>
            <person name="Brettin T."/>
            <person name="Bruce D."/>
            <person name="Han C."/>
            <person name="Tapia R."/>
            <person name="Gilna P."/>
            <person name="Schmutz J."/>
            <person name="Larimer F."/>
            <person name="Land M."/>
            <person name="Hauser L."/>
            <person name="Kyrpides N."/>
            <person name="Kim E."/>
            <person name="Richardson P."/>
        </authorList>
    </citation>
    <scope>NUCLEOTIDE SEQUENCE [LARGE SCALE GENOMIC DNA]</scope>
    <source>
        <strain evidence="2">IMS101</strain>
    </source>
</reference>
<feature type="transmembrane region" description="Helical" evidence="1">
    <location>
        <begin position="74"/>
        <end position="95"/>
    </location>
</feature>
<keyword evidence="1" id="KW-0812">Transmembrane</keyword>